<proteinExistence type="predicted"/>
<name>A0ABT1P7S9_9ACTN</name>
<accession>A0ABT1P7S9</accession>
<organism evidence="1 2">
    <name type="scientific">Streptantibioticus rubrisoli</name>
    <dbReference type="NCBI Taxonomy" id="1387313"/>
    <lineage>
        <taxon>Bacteria</taxon>
        <taxon>Bacillati</taxon>
        <taxon>Actinomycetota</taxon>
        <taxon>Actinomycetes</taxon>
        <taxon>Kitasatosporales</taxon>
        <taxon>Streptomycetaceae</taxon>
        <taxon>Streptantibioticus</taxon>
    </lineage>
</organism>
<protein>
    <submittedName>
        <fullName evidence="1">Helix-turn-helix domain-containing protein</fullName>
    </submittedName>
</protein>
<gene>
    <name evidence="1" type="ORF">NON19_05185</name>
</gene>
<dbReference type="RefSeq" id="WP_255925423.1">
    <property type="nucleotide sequence ID" value="NZ_JANFNH010000003.1"/>
</dbReference>
<dbReference type="Pfam" id="PF13560">
    <property type="entry name" value="HTH_31"/>
    <property type="match status" value="1"/>
</dbReference>
<evidence type="ECO:0000313" key="2">
    <source>
        <dbReference type="Proteomes" id="UP001206206"/>
    </source>
</evidence>
<sequence length="338" mass="34952">MEFAAELRALREAAGNPTFAAMSRRAHRSASVLSEAAGGVEFPTWATVEAFVQACGQHETGPWRDRWERTRDALAVTARDTADGDARPTAPLGGEAGHAPLVAQRGLPASADQRVPPTDGRLPDVPCTPVLSHPVTPHGALRLTLPGPRRRRAPVRLRTVAAWALGVLTGLAIGAALRGAHGSAPASILTATPTPAPSLVIVPPPSPRPWPSTGSGCAARTHWVYQFPQAYAGQVYVLLATSSGQSATTGATITWGAWAWHRSVAVAPGAPAQGVGGTLLLFNKLDTSLRDPLVTVDTVTPACAVFGTAGGTSVAPLTTVDANQGWTSASSAPPVTRR</sequence>
<reference evidence="1 2" key="1">
    <citation type="submission" date="2022-06" db="EMBL/GenBank/DDBJ databases">
        <title>Draft genome sequence of type strain Streptomyces rubrisoli DSM 42083.</title>
        <authorList>
            <person name="Duangmal K."/>
            <person name="Klaysubun C."/>
        </authorList>
    </citation>
    <scope>NUCLEOTIDE SEQUENCE [LARGE SCALE GENOMIC DNA]</scope>
    <source>
        <strain evidence="1 2">DSM 42083</strain>
    </source>
</reference>
<dbReference type="Proteomes" id="UP001206206">
    <property type="component" value="Unassembled WGS sequence"/>
</dbReference>
<dbReference type="EMBL" id="JANFNH010000003">
    <property type="protein sequence ID" value="MCQ4041434.1"/>
    <property type="molecule type" value="Genomic_DNA"/>
</dbReference>
<evidence type="ECO:0000313" key="1">
    <source>
        <dbReference type="EMBL" id="MCQ4041434.1"/>
    </source>
</evidence>
<keyword evidence="2" id="KW-1185">Reference proteome</keyword>
<comment type="caution">
    <text evidence="1">The sequence shown here is derived from an EMBL/GenBank/DDBJ whole genome shotgun (WGS) entry which is preliminary data.</text>
</comment>